<organism evidence="1">
    <name type="scientific">Rhipicephalus microplus</name>
    <name type="common">Cattle tick</name>
    <name type="synonym">Boophilus microplus</name>
    <dbReference type="NCBI Taxonomy" id="6941"/>
    <lineage>
        <taxon>Eukaryota</taxon>
        <taxon>Metazoa</taxon>
        <taxon>Ecdysozoa</taxon>
        <taxon>Arthropoda</taxon>
        <taxon>Chelicerata</taxon>
        <taxon>Arachnida</taxon>
        <taxon>Acari</taxon>
        <taxon>Parasitiformes</taxon>
        <taxon>Ixodida</taxon>
        <taxon>Ixodoidea</taxon>
        <taxon>Ixodidae</taxon>
        <taxon>Rhipicephalinae</taxon>
        <taxon>Rhipicephalus</taxon>
        <taxon>Boophilus</taxon>
    </lineage>
</organism>
<dbReference type="EMBL" id="GIKN01002899">
    <property type="protein sequence ID" value="NIE45172.1"/>
    <property type="molecule type" value="Transcribed_RNA"/>
</dbReference>
<name>A0A6G5A2D4_RHIMP</name>
<accession>A0A6G5A2D4</accession>
<sequence>MFRSSIARSLLMWTLSSLRDVAQSPPATNFAKFSGIVTAQEFQLGFSFICPTIWVLNVTPIEVVIKAAVDFLFTVFWHMNWYEWFKELEPLKAQEIFWIVAGYILMCESKVLQGQGSLIYAHDYGCIPPVVLENFLESPDYYEVLCWNIRSIKPADVSVLPEAVDAFDNDHGFHPPRVCVHLDLLQESSHTAARVLHAFNSMLHYICQWLSLLRSFAFRPVVGLRGGQVEFFQTCGIEDTKLL</sequence>
<protein>
    <submittedName>
        <fullName evidence="1">Putative secreted protein</fullName>
    </submittedName>
</protein>
<evidence type="ECO:0000313" key="1">
    <source>
        <dbReference type="EMBL" id="NIE45172.1"/>
    </source>
</evidence>
<proteinExistence type="predicted"/>
<dbReference type="AlphaFoldDB" id="A0A6G5A2D4"/>
<reference evidence="1" key="1">
    <citation type="submission" date="2020-03" db="EMBL/GenBank/DDBJ databases">
        <title>A transcriptome and proteome of the tick Rhipicephalus microplus shaped by the genetic composition of its hosts and developmental stage.</title>
        <authorList>
            <person name="Garcia G.R."/>
            <person name="Ribeiro J.M.C."/>
            <person name="Maruyama S.R."/>
            <person name="Gardinasse L.G."/>
            <person name="Nelson K."/>
            <person name="Ferreira B.R."/>
            <person name="Andrade T.G."/>
            <person name="Santos I.K.F.M."/>
        </authorList>
    </citation>
    <scope>NUCLEOTIDE SEQUENCE</scope>
    <source>
        <strain evidence="1">NSGR</strain>
        <tissue evidence="1">Salivary glands</tissue>
    </source>
</reference>